<dbReference type="Proteomes" id="UP001164250">
    <property type="component" value="Chromosome 4"/>
</dbReference>
<reference evidence="2" key="1">
    <citation type="journal article" date="2023" name="G3 (Bethesda)">
        <title>Genome assembly and association tests identify interacting loci associated with vigor, precocity, and sex in interspecific pistachio rootstocks.</title>
        <authorList>
            <person name="Palmer W."/>
            <person name="Jacygrad E."/>
            <person name="Sagayaradj S."/>
            <person name="Cavanaugh K."/>
            <person name="Han R."/>
            <person name="Bertier L."/>
            <person name="Beede B."/>
            <person name="Kafkas S."/>
            <person name="Golino D."/>
            <person name="Preece J."/>
            <person name="Michelmore R."/>
        </authorList>
    </citation>
    <scope>NUCLEOTIDE SEQUENCE [LARGE SCALE GENOMIC DNA]</scope>
</reference>
<protein>
    <submittedName>
        <fullName evidence="1">Uncharacterized protein</fullName>
    </submittedName>
</protein>
<sequence>MLSQLRHRHLVSLIGYCNDGGEMILELTEKSDVYSFGVVLFEVLCARPPVLRALDRKQKSLAVWAQDCYNNGTFDQIIDPFLKDNIGPESLKKFGEVAVSCLHEDRNKRPSMSEVVYGLEFALQLQKSEDKDDEVGEIDKGKMPVENYGIDDDSDLLFTDYLEF</sequence>
<name>A0ACC1BJG6_9ROSI</name>
<evidence type="ECO:0000313" key="2">
    <source>
        <dbReference type="Proteomes" id="UP001164250"/>
    </source>
</evidence>
<keyword evidence="2" id="KW-1185">Reference proteome</keyword>
<proteinExistence type="predicted"/>
<evidence type="ECO:0000313" key="1">
    <source>
        <dbReference type="EMBL" id="KAJ0099116.1"/>
    </source>
</evidence>
<gene>
    <name evidence="1" type="ORF">Patl1_21667</name>
</gene>
<dbReference type="EMBL" id="CM047900">
    <property type="protein sequence ID" value="KAJ0099116.1"/>
    <property type="molecule type" value="Genomic_DNA"/>
</dbReference>
<accession>A0ACC1BJG6</accession>
<organism evidence="1 2">
    <name type="scientific">Pistacia atlantica</name>
    <dbReference type="NCBI Taxonomy" id="434234"/>
    <lineage>
        <taxon>Eukaryota</taxon>
        <taxon>Viridiplantae</taxon>
        <taxon>Streptophyta</taxon>
        <taxon>Embryophyta</taxon>
        <taxon>Tracheophyta</taxon>
        <taxon>Spermatophyta</taxon>
        <taxon>Magnoliopsida</taxon>
        <taxon>eudicotyledons</taxon>
        <taxon>Gunneridae</taxon>
        <taxon>Pentapetalae</taxon>
        <taxon>rosids</taxon>
        <taxon>malvids</taxon>
        <taxon>Sapindales</taxon>
        <taxon>Anacardiaceae</taxon>
        <taxon>Pistacia</taxon>
    </lineage>
</organism>
<comment type="caution">
    <text evidence="1">The sequence shown here is derived from an EMBL/GenBank/DDBJ whole genome shotgun (WGS) entry which is preliminary data.</text>
</comment>